<dbReference type="PROSITE" id="PS50893">
    <property type="entry name" value="ABC_TRANSPORTER_2"/>
    <property type="match status" value="2"/>
</dbReference>
<dbReference type="Proteomes" id="UP000694402">
    <property type="component" value="Unassembled WGS sequence"/>
</dbReference>
<dbReference type="CDD" id="cd03221">
    <property type="entry name" value="ABCF_EF-3"/>
    <property type="match status" value="2"/>
</dbReference>
<evidence type="ECO:0000256" key="2">
    <source>
        <dbReference type="ARBA" id="ARBA00022553"/>
    </source>
</evidence>
<evidence type="ECO:0000256" key="4">
    <source>
        <dbReference type="ARBA" id="ARBA00022741"/>
    </source>
</evidence>
<dbReference type="Pfam" id="PF00005">
    <property type="entry name" value="ABC_tran"/>
    <property type="match status" value="2"/>
</dbReference>
<dbReference type="InterPro" id="IPR032781">
    <property type="entry name" value="ABC_tran_Xtn"/>
</dbReference>
<feature type="compositionally biased region" description="Basic and acidic residues" evidence="9">
    <location>
        <begin position="113"/>
        <end position="128"/>
    </location>
</feature>
<reference evidence="13" key="1">
    <citation type="journal article" date="2018" name="PLoS ONE">
        <title>Chinook salmon (Oncorhynchus tshawytscha) genome and transcriptome.</title>
        <authorList>
            <person name="Christensen K.A."/>
            <person name="Leong J.S."/>
            <person name="Sakhrani D."/>
            <person name="Biagi C.A."/>
            <person name="Minkley D.R."/>
            <person name="Withler R.E."/>
            <person name="Rondeau E.B."/>
            <person name="Koop B.F."/>
            <person name="Devlin R.H."/>
        </authorList>
    </citation>
    <scope>NUCLEOTIDE SEQUENCE [LARGE SCALE GENOMIC DNA]</scope>
</reference>
<evidence type="ECO:0000259" key="11">
    <source>
        <dbReference type="PROSITE" id="PS50893"/>
    </source>
</evidence>
<dbReference type="InterPro" id="IPR003439">
    <property type="entry name" value="ABC_transporter-like_ATP-bd"/>
</dbReference>
<evidence type="ECO:0000256" key="3">
    <source>
        <dbReference type="ARBA" id="ARBA00022737"/>
    </source>
</evidence>
<dbReference type="GeneTree" id="ENSGT00940000155604"/>
<evidence type="ECO:0000313" key="12">
    <source>
        <dbReference type="Ensembl" id="ENSOTSP00005119441.1"/>
    </source>
</evidence>
<keyword evidence="6" id="KW-0007">Acetylation</keyword>
<dbReference type="Ensembl" id="ENSOTST00005173559.1">
    <property type="protein sequence ID" value="ENSOTSP00005119441.1"/>
    <property type="gene ID" value="ENSOTSG00005014551.2"/>
</dbReference>
<feature type="chain" id="PRO_5044293367" description="ATP-binding cassette sub-family F member 3" evidence="10">
    <location>
        <begin position="32"/>
        <end position="669"/>
    </location>
</feature>
<feature type="domain" description="ABC transporter" evidence="11">
    <location>
        <begin position="163"/>
        <end position="399"/>
    </location>
</feature>
<keyword evidence="2" id="KW-0597">Phosphoprotein</keyword>
<dbReference type="Pfam" id="PF26051">
    <property type="entry name" value="PWI_ABCF3"/>
    <property type="match status" value="1"/>
</dbReference>
<evidence type="ECO:0000313" key="13">
    <source>
        <dbReference type="Proteomes" id="UP000694402"/>
    </source>
</evidence>
<dbReference type="PANTHER" id="PTHR19211">
    <property type="entry name" value="ATP-BINDING TRANSPORT PROTEIN-RELATED"/>
    <property type="match status" value="1"/>
</dbReference>
<keyword evidence="4" id="KW-0547">Nucleotide-binding</keyword>
<dbReference type="InterPro" id="IPR017871">
    <property type="entry name" value="ABC_transporter-like_CS"/>
</dbReference>
<gene>
    <name evidence="12" type="primary">ABCF3</name>
</gene>
<dbReference type="InterPro" id="IPR058770">
    <property type="entry name" value="PWI_ABCF3"/>
</dbReference>
<dbReference type="GO" id="GO:0005524">
    <property type="term" value="F:ATP binding"/>
    <property type="evidence" value="ECO:0007669"/>
    <property type="project" value="UniProtKB-KW"/>
</dbReference>
<dbReference type="InterPro" id="IPR050611">
    <property type="entry name" value="ABCF"/>
</dbReference>
<feature type="domain" description="ABC transporter" evidence="11">
    <location>
        <begin position="452"/>
        <end position="667"/>
    </location>
</feature>
<dbReference type="GO" id="GO:0016887">
    <property type="term" value="F:ATP hydrolysis activity"/>
    <property type="evidence" value="ECO:0007669"/>
    <property type="project" value="InterPro"/>
</dbReference>
<dbReference type="PROSITE" id="PS00211">
    <property type="entry name" value="ABC_TRANSPORTER_1"/>
    <property type="match status" value="2"/>
</dbReference>
<evidence type="ECO:0000256" key="8">
    <source>
        <dbReference type="ARBA" id="ARBA00073919"/>
    </source>
</evidence>
<name>A0AAZ3PS15_ONCTS</name>
<evidence type="ECO:0000256" key="7">
    <source>
        <dbReference type="ARBA" id="ARBA00023118"/>
    </source>
</evidence>
<organism evidence="12 13">
    <name type="scientific">Oncorhynchus tshawytscha</name>
    <name type="common">Chinook salmon</name>
    <name type="synonym">Salmo tshawytscha</name>
    <dbReference type="NCBI Taxonomy" id="74940"/>
    <lineage>
        <taxon>Eukaryota</taxon>
        <taxon>Metazoa</taxon>
        <taxon>Chordata</taxon>
        <taxon>Craniata</taxon>
        <taxon>Vertebrata</taxon>
        <taxon>Euteleostomi</taxon>
        <taxon>Actinopterygii</taxon>
        <taxon>Neopterygii</taxon>
        <taxon>Teleostei</taxon>
        <taxon>Protacanthopterygii</taxon>
        <taxon>Salmoniformes</taxon>
        <taxon>Salmonidae</taxon>
        <taxon>Salmoninae</taxon>
        <taxon>Oncorhynchus</taxon>
    </lineage>
</organism>
<dbReference type="FunFam" id="3.40.50.300:FF:000688">
    <property type="entry name" value="ATP-binding cassette sub-family F member 3"/>
    <property type="match status" value="1"/>
</dbReference>
<dbReference type="AlphaFoldDB" id="A0AAZ3PS15"/>
<feature type="region of interest" description="Disordered" evidence="9">
    <location>
        <begin position="113"/>
        <end position="153"/>
    </location>
</feature>
<reference evidence="12" key="3">
    <citation type="submission" date="2025-09" db="UniProtKB">
        <authorList>
            <consortium name="Ensembl"/>
        </authorList>
    </citation>
    <scope>IDENTIFICATION</scope>
</reference>
<keyword evidence="3" id="KW-0677">Repeat</keyword>
<evidence type="ECO:0000256" key="9">
    <source>
        <dbReference type="SAM" id="MobiDB-lite"/>
    </source>
</evidence>
<proteinExistence type="inferred from homology"/>
<keyword evidence="10" id="KW-0732">Signal</keyword>
<evidence type="ECO:0000256" key="1">
    <source>
        <dbReference type="ARBA" id="ARBA00011054"/>
    </source>
</evidence>
<dbReference type="InterPro" id="IPR027417">
    <property type="entry name" value="P-loop_NTPase"/>
</dbReference>
<dbReference type="PANTHER" id="PTHR19211:SF117">
    <property type="entry name" value="ATP-BINDING CASSETTE SUB-FAMILY F MEMBER 3"/>
    <property type="match status" value="1"/>
</dbReference>
<dbReference type="SUPFAM" id="SSF52540">
    <property type="entry name" value="P-loop containing nucleoside triphosphate hydrolases"/>
    <property type="match status" value="2"/>
</dbReference>
<comment type="similarity">
    <text evidence="1">Belongs to the ABC transporter superfamily. ABCF family. EF3 subfamily.</text>
</comment>
<dbReference type="Gene3D" id="3.40.50.300">
    <property type="entry name" value="P-loop containing nucleotide triphosphate hydrolases"/>
    <property type="match status" value="2"/>
</dbReference>
<keyword evidence="13" id="KW-1185">Reference proteome</keyword>
<dbReference type="InterPro" id="IPR003593">
    <property type="entry name" value="AAA+_ATPase"/>
</dbReference>
<accession>A0AAZ3PS15</accession>
<sequence length="669" mass="75425">VSEWKQVLTAMFPTSTIFLSCVIGVLDCGGAEFEDGEEVYDAIGGLLQGSSADCKNEDDIRDICQQMFNTLKLSNGHAASKQVLLDTPVQLSQISAECGKSTVDARKLEKAEAKLKQKQGRRNERDSQKTTSPLVLEEASASQASSKKDSRVDLSGKNRTYDIRIENFDVSFGERSLLQGAELSLSTGRRYGLIGRNGLGKTTLLKMLASRSLRVPAHITILHVEQEVAGDDTGALQSVLESDTVREGLLTEERLLNARIANGTAEGMETVRLSEIYAKLEEIEADKAPARASIILCGLGFSPKMQTLTTKEFSGGWRMRLALARALFPTNMLDVRAILWLENYLQTWQTTILVVSHDRNFLNAVVTDIIHLHSQRLESYRGDYENFVKTKEDRLKNQQREYEAQFQYREHIQVFIDRFRYNANRAAQVQSKLKLLEKLFPDNFEKLSPPVLQLDEVEFYYNTDQRLFTQLSVSADLESRICIVGENGAGKSTMLKLLMGELTPVNGIRHAHRNLKIGYFSQHHVDQLDLNVCSIELLLNKFPGRNEEEYRHQLGGYGITGELATRPVASLSGGQKSRVAFAQMTMPCPNFYILDEPTNHLDMETIEALAKALNKFKGGVVLVSHDERLIRLVCRELWVCEHGNVRRVEGGFDEYRDILQEQFRKEGYL</sequence>
<keyword evidence="7" id="KW-0051">Antiviral defense</keyword>
<keyword evidence="5" id="KW-0067">ATP-binding</keyword>
<dbReference type="GO" id="GO:0051607">
    <property type="term" value="P:defense response to virus"/>
    <property type="evidence" value="ECO:0007669"/>
    <property type="project" value="UniProtKB-KW"/>
</dbReference>
<reference evidence="12" key="2">
    <citation type="submission" date="2025-08" db="UniProtKB">
        <authorList>
            <consortium name="Ensembl"/>
        </authorList>
    </citation>
    <scope>IDENTIFICATION</scope>
</reference>
<dbReference type="FunFam" id="3.40.50.300:FF:000104">
    <property type="entry name" value="ATP-binding cassette sub-family F member 3"/>
    <property type="match status" value="1"/>
</dbReference>
<protein>
    <recommendedName>
        <fullName evidence="8">ATP-binding cassette sub-family F member 3</fullName>
    </recommendedName>
</protein>
<feature type="signal peptide" evidence="10">
    <location>
        <begin position="1"/>
        <end position="31"/>
    </location>
</feature>
<evidence type="ECO:0000256" key="6">
    <source>
        <dbReference type="ARBA" id="ARBA00022990"/>
    </source>
</evidence>
<evidence type="ECO:0000256" key="10">
    <source>
        <dbReference type="SAM" id="SignalP"/>
    </source>
</evidence>
<evidence type="ECO:0000256" key="5">
    <source>
        <dbReference type="ARBA" id="ARBA00022840"/>
    </source>
</evidence>
<dbReference type="Pfam" id="PF12848">
    <property type="entry name" value="ABC_tran_Xtn"/>
    <property type="match status" value="1"/>
</dbReference>
<dbReference type="SMART" id="SM00382">
    <property type="entry name" value="AAA"/>
    <property type="match status" value="2"/>
</dbReference>